<gene>
    <name evidence="3" type="primary">PEX26</name>
</gene>
<organism evidence="2 3">
    <name type="scientific">Ursus maritimus</name>
    <name type="common">Polar bear</name>
    <name type="synonym">Thalarctos maritimus</name>
    <dbReference type="NCBI Taxonomy" id="29073"/>
    <lineage>
        <taxon>Eukaryota</taxon>
        <taxon>Metazoa</taxon>
        <taxon>Chordata</taxon>
        <taxon>Craniata</taxon>
        <taxon>Vertebrata</taxon>
        <taxon>Euteleostomi</taxon>
        <taxon>Mammalia</taxon>
        <taxon>Eutheria</taxon>
        <taxon>Laurasiatheria</taxon>
        <taxon>Carnivora</taxon>
        <taxon>Caniformia</taxon>
        <taxon>Ursidae</taxon>
        <taxon>Ursus</taxon>
    </lineage>
</organism>
<dbReference type="Pfam" id="PF07163">
    <property type="entry name" value="Pex26"/>
    <property type="match status" value="1"/>
</dbReference>
<dbReference type="InterPro" id="IPR010797">
    <property type="entry name" value="Pex26"/>
</dbReference>
<reference evidence="3" key="1">
    <citation type="submission" date="2025-08" db="UniProtKB">
        <authorList>
            <consortium name="RefSeq"/>
        </authorList>
    </citation>
    <scope>IDENTIFICATION</scope>
    <source>
        <tissue evidence="3">Whole blood</tissue>
    </source>
</reference>
<dbReference type="GO" id="GO:0016558">
    <property type="term" value="P:protein import into peroxisome matrix"/>
    <property type="evidence" value="ECO:0007669"/>
    <property type="project" value="TreeGrafter"/>
</dbReference>
<dbReference type="GO" id="GO:0051117">
    <property type="term" value="F:ATPase binding"/>
    <property type="evidence" value="ECO:0007669"/>
    <property type="project" value="TreeGrafter"/>
</dbReference>
<dbReference type="GO" id="GO:0005778">
    <property type="term" value="C:peroxisomal membrane"/>
    <property type="evidence" value="ECO:0007669"/>
    <property type="project" value="InterPro"/>
</dbReference>
<name>A0A384D8B8_URSMA</name>
<protein>
    <submittedName>
        <fullName evidence="3">Peroxisome assembly protein 26 isoform X1</fullName>
    </submittedName>
</protein>
<dbReference type="CTD" id="55670"/>
<evidence type="ECO:0000313" key="2">
    <source>
        <dbReference type="Proteomes" id="UP000261680"/>
    </source>
</evidence>
<dbReference type="KEGG" id="umr:103675692"/>
<keyword evidence="2" id="KW-1185">Reference proteome</keyword>
<dbReference type="PANTHER" id="PTHR16262:SF2">
    <property type="entry name" value="PEROXISOME ASSEMBLY PROTEIN 26"/>
    <property type="match status" value="1"/>
</dbReference>
<dbReference type="GO" id="GO:0044877">
    <property type="term" value="F:protein-containing complex binding"/>
    <property type="evidence" value="ECO:0007669"/>
    <property type="project" value="InterPro"/>
</dbReference>
<accession>A0A384D8B8</accession>
<sequence>MATNFSFSRTRPREGLWASVRGLSLFSQADAGYPGAPGEAATLMSEDTGPKSRLAMKSDSSTPAAPLRGLGAPLRSSEPVRAAPPPSAAMVLLEEAADLLVVHLDFQAALQTCERAWRSLANDDAGISLEVKCSLCVVGIQALAEMNRWREVLSWVLRYYQVPEKLPPKVLELCVLLYSKMQEPGAVLEVVSAWLQDPDNQGLPEYRALAELHLQLVLLPLGCLSEAEELVVGSAAFSEEERLDVLQAISKARQQQKLQHSGSEEAQKLNQEGSFSHKFLSLTMLLRRLWYCAVSHFFSVPFKKSLLAALILCLLVLRFDPASPSSLPFLYKLAQLFHRIQEAMFSLYRLPIHD</sequence>
<proteinExistence type="predicted"/>
<dbReference type="RefSeq" id="XP_008703024.2">
    <property type="nucleotide sequence ID" value="XM_008704802.2"/>
</dbReference>
<evidence type="ECO:0000313" key="3">
    <source>
        <dbReference type="RefSeq" id="XP_008703024.2"/>
    </source>
</evidence>
<dbReference type="GeneID" id="103675692"/>
<dbReference type="GO" id="GO:0045046">
    <property type="term" value="P:protein import into peroxisome membrane"/>
    <property type="evidence" value="ECO:0007669"/>
    <property type="project" value="InterPro"/>
</dbReference>
<dbReference type="AlphaFoldDB" id="A0A384D8B8"/>
<evidence type="ECO:0000256" key="1">
    <source>
        <dbReference type="SAM" id="MobiDB-lite"/>
    </source>
</evidence>
<feature type="region of interest" description="Disordered" evidence="1">
    <location>
        <begin position="37"/>
        <end position="70"/>
    </location>
</feature>
<dbReference type="PANTHER" id="PTHR16262">
    <property type="entry name" value="PEROXISOME ASSEMBLY PROTEIN 26"/>
    <property type="match status" value="1"/>
</dbReference>
<dbReference type="OrthoDB" id="5954192at2759"/>
<dbReference type="Proteomes" id="UP000261680">
    <property type="component" value="Unplaced"/>
</dbReference>